<protein>
    <submittedName>
        <fullName evidence="1">Uncharacterized protein</fullName>
    </submittedName>
</protein>
<organism evidence="1 2">
    <name type="scientific">Enterococcus canis</name>
    <dbReference type="NCBI Taxonomy" id="214095"/>
    <lineage>
        <taxon>Bacteria</taxon>
        <taxon>Bacillati</taxon>
        <taxon>Bacillota</taxon>
        <taxon>Bacilli</taxon>
        <taxon>Lactobacillales</taxon>
        <taxon>Enterococcaceae</taxon>
        <taxon>Enterococcus</taxon>
    </lineage>
</organism>
<evidence type="ECO:0000313" key="2">
    <source>
        <dbReference type="Proteomes" id="UP000181884"/>
    </source>
</evidence>
<dbReference type="RefSeq" id="WP_067389878.1">
    <property type="nucleotide sequence ID" value="NZ_JXKH01000002.1"/>
</dbReference>
<sequence>MEIITEDTIRRLLRKKELRDGGCFVLKTKSMITPSAQSYLREHRIDVNYLEVKGPTQKPAPSSQADKKQAVTSNELKIAYRHLANMFYFPDFADDFLTAEWWLYLEQQQKWLLSLGEIPVQPAPKKPLIISGNHRRWAYAVGEIECQIDCILMLLSDEPPQKYQRFVDWSQQLLTVLAAVKKE</sequence>
<proteinExistence type="predicted"/>
<name>A0A1L8RHY4_9ENTE</name>
<dbReference type="AlphaFoldDB" id="A0A1L8RHY4"/>
<accession>A0A1L8RHY4</accession>
<keyword evidence="2" id="KW-1185">Reference proteome</keyword>
<dbReference type="STRING" id="214095.RU97_GL000938"/>
<dbReference type="Proteomes" id="UP000181884">
    <property type="component" value="Unassembled WGS sequence"/>
</dbReference>
<gene>
    <name evidence="1" type="ORF">RU97_GL000938</name>
</gene>
<dbReference type="EMBL" id="JXKH01000002">
    <property type="protein sequence ID" value="OJG19367.1"/>
    <property type="molecule type" value="Genomic_DNA"/>
</dbReference>
<comment type="caution">
    <text evidence="1">The sequence shown here is derived from an EMBL/GenBank/DDBJ whole genome shotgun (WGS) entry which is preliminary data.</text>
</comment>
<reference evidence="1 2" key="1">
    <citation type="submission" date="2014-12" db="EMBL/GenBank/DDBJ databases">
        <title>Draft genome sequences of 29 type strains of Enterococci.</title>
        <authorList>
            <person name="Zhong Z."/>
            <person name="Sun Z."/>
            <person name="Liu W."/>
            <person name="Zhang W."/>
            <person name="Zhang H."/>
        </authorList>
    </citation>
    <scope>NUCLEOTIDE SEQUENCE [LARGE SCALE GENOMIC DNA]</scope>
    <source>
        <strain evidence="1 2">DSM 17029</strain>
    </source>
</reference>
<evidence type="ECO:0000313" key="1">
    <source>
        <dbReference type="EMBL" id="OJG19367.1"/>
    </source>
</evidence>